<dbReference type="InterPro" id="IPR013658">
    <property type="entry name" value="SGL"/>
</dbReference>
<dbReference type="InterPro" id="IPR011042">
    <property type="entry name" value="6-blade_b-propeller_TolB-like"/>
</dbReference>
<comment type="similarity">
    <text evidence="1">Belongs to the SMP-30/CGR1 family.</text>
</comment>
<dbReference type="SUPFAM" id="SSF63829">
    <property type="entry name" value="Calcium-dependent phosphotriesterase"/>
    <property type="match status" value="1"/>
</dbReference>
<reference evidence="4" key="2">
    <citation type="journal article" date="2013" name="G3 (Bethesda)">
        <title>Genomes of Ashbya fungi isolated from insects reveal four mating-type loci, numerous translocations, lack of transposons, and distinct gene duplications.</title>
        <authorList>
            <person name="Dietrich F.S."/>
            <person name="Voegeli S."/>
            <person name="Kuo S."/>
            <person name="Philippsen P."/>
        </authorList>
    </citation>
    <scope>GENOME REANNOTATION</scope>
    <source>
        <strain evidence="4">ATCC 10895 / CBS 109.51 / FGSC 9923 / NRRL Y-1056</strain>
    </source>
</reference>
<dbReference type="GO" id="GO:0019853">
    <property type="term" value="P:L-ascorbic acid biosynthetic process"/>
    <property type="evidence" value="ECO:0000318"/>
    <property type="project" value="GO_Central"/>
</dbReference>
<gene>
    <name evidence="3" type="ORF">AGOS_ABL098W</name>
</gene>
<dbReference type="FunCoup" id="Q75DX1">
    <property type="interactions" value="50"/>
</dbReference>
<reference evidence="3 4" key="1">
    <citation type="journal article" date="2004" name="Science">
        <title>The Ashbya gossypii genome as a tool for mapping the ancient Saccharomyces cerevisiae genome.</title>
        <authorList>
            <person name="Dietrich F.S."/>
            <person name="Voegeli S."/>
            <person name="Brachat S."/>
            <person name="Lerch A."/>
            <person name="Gates K."/>
            <person name="Steiner S."/>
            <person name="Mohr C."/>
            <person name="Pohlmann R."/>
            <person name="Luedi P."/>
            <person name="Choi S."/>
            <person name="Wing R.A."/>
            <person name="Flavier A."/>
            <person name="Gaffney T.D."/>
            <person name="Philippsen P."/>
        </authorList>
    </citation>
    <scope>NUCLEOTIDE SEQUENCE [LARGE SCALE GENOMIC DNA]</scope>
    <source>
        <strain evidence="4">ATCC 10895 / CBS 109.51 / FGSC 9923 / NRRL Y-1056</strain>
    </source>
</reference>
<dbReference type="Proteomes" id="UP000000591">
    <property type="component" value="Chromosome II"/>
</dbReference>
<organism evidence="3 4">
    <name type="scientific">Eremothecium gossypii (strain ATCC 10895 / CBS 109.51 / FGSC 9923 / NRRL Y-1056)</name>
    <name type="common">Yeast</name>
    <name type="synonym">Ashbya gossypii</name>
    <dbReference type="NCBI Taxonomy" id="284811"/>
    <lineage>
        <taxon>Eukaryota</taxon>
        <taxon>Fungi</taxon>
        <taxon>Dikarya</taxon>
        <taxon>Ascomycota</taxon>
        <taxon>Saccharomycotina</taxon>
        <taxon>Saccharomycetes</taxon>
        <taxon>Saccharomycetales</taxon>
        <taxon>Saccharomycetaceae</taxon>
        <taxon>Eremothecium</taxon>
    </lineage>
</organism>
<dbReference type="HOGENOM" id="CLU_036110_3_0_1"/>
<dbReference type="RefSeq" id="NP_982849.1">
    <property type="nucleotide sequence ID" value="NM_208202.1"/>
</dbReference>
<dbReference type="AlphaFoldDB" id="Q75DX1"/>
<dbReference type="InParanoid" id="Q75DX1"/>
<dbReference type="Pfam" id="PF08450">
    <property type="entry name" value="SGL"/>
    <property type="match status" value="1"/>
</dbReference>
<dbReference type="eggNOG" id="KOG4499">
    <property type="taxonomic scope" value="Eukaryota"/>
</dbReference>
<dbReference type="Gene3D" id="2.120.10.30">
    <property type="entry name" value="TolB, C-terminal domain"/>
    <property type="match status" value="1"/>
</dbReference>
<dbReference type="STRING" id="284811.Q75DX1"/>
<feature type="domain" description="SMP-30/Gluconolactonase/LRE-like region" evidence="2">
    <location>
        <begin position="31"/>
        <end position="314"/>
    </location>
</feature>
<evidence type="ECO:0000259" key="2">
    <source>
        <dbReference type="Pfam" id="PF08450"/>
    </source>
</evidence>
<dbReference type="PANTHER" id="PTHR10907:SF47">
    <property type="entry name" value="REGUCALCIN"/>
    <property type="match status" value="1"/>
</dbReference>
<sequence length="355" mass="38163">MLQMITPSPTGTMSTMAPAVTEYFRDPNAMLSEGVTYSMETRELYWVDIYHARIHRVLDVDNPEQSHSTYDINPATYGAASAYPGSADTAERVGCVFPGLGKGGRLLFAAKRGIAELDLDSGSWRYLYLYSESGLNKAWDRLRSNDGSIAPNGAEIYVGLMADFSVGGPDTSNAPEGCVLRIHLEGWRCQMVLDGIHIPNAINWSADGSQFYLTDSLAFTIWACPVVDGSPQLLKRTPFYCTKNTGNDSHTSPEPDGGFVDCFTGHTFVAVWSTGKVQELDNAGRLVAAYTLPTPRVSSCCAGPAGELLVSTAHAGDFKTGAHSDGVGGSIFRVVIPGRRVAQAASPRLAEASFK</sequence>
<keyword evidence="4" id="KW-1185">Reference proteome</keyword>
<dbReference type="GeneID" id="4618929"/>
<name>Q75DX1_EREGS</name>
<proteinExistence type="inferred from homology"/>
<evidence type="ECO:0000313" key="3">
    <source>
        <dbReference type="EMBL" id="AAS50673.1"/>
    </source>
</evidence>
<dbReference type="OMA" id="WAGTMRY"/>
<evidence type="ECO:0000313" key="4">
    <source>
        <dbReference type="Proteomes" id="UP000000591"/>
    </source>
</evidence>
<dbReference type="OrthoDB" id="423498at2759"/>
<accession>Q75DX1</accession>
<dbReference type="GO" id="GO:0005509">
    <property type="term" value="F:calcium ion binding"/>
    <property type="evidence" value="ECO:0000318"/>
    <property type="project" value="GO_Central"/>
</dbReference>
<evidence type="ECO:0000256" key="1">
    <source>
        <dbReference type="ARBA" id="ARBA00008853"/>
    </source>
</evidence>
<protein>
    <submittedName>
        <fullName evidence="3">ABL098Wp</fullName>
    </submittedName>
</protein>
<dbReference type="KEGG" id="ago:AGOS_ABL098W"/>
<dbReference type="EMBL" id="AE016815">
    <property type="protein sequence ID" value="AAS50673.1"/>
    <property type="molecule type" value="Genomic_DNA"/>
</dbReference>
<dbReference type="GO" id="GO:0004341">
    <property type="term" value="F:gluconolactonase activity"/>
    <property type="evidence" value="ECO:0000318"/>
    <property type="project" value="GO_Central"/>
</dbReference>
<dbReference type="PANTHER" id="PTHR10907">
    <property type="entry name" value="REGUCALCIN"/>
    <property type="match status" value="1"/>
</dbReference>